<dbReference type="OrthoDB" id="3647238at2759"/>
<dbReference type="PANTHER" id="PTHR24148:SF64">
    <property type="entry name" value="HETEROKARYON INCOMPATIBILITY DOMAIN-CONTAINING PROTEIN"/>
    <property type="match status" value="1"/>
</dbReference>
<dbReference type="InterPro" id="IPR052895">
    <property type="entry name" value="HetReg/Transcr_Mod"/>
</dbReference>
<name>A0A8H6RAG4_9PEZI</name>
<dbReference type="Proteomes" id="UP000660729">
    <property type="component" value="Unassembled WGS sequence"/>
</dbReference>
<keyword evidence="3" id="KW-1185">Reference proteome</keyword>
<dbReference type="AlphaFoldDB" id="A0A8H6RAG4"/>
<protein>
    <submittedName>
        <fullName evidence="2">Heterokaryon incompatibility protein 6, OR allele</fullName>
    </submittedName>
</protein>
<reference evidence="2" key="1">
    <citation type="submission" date="2020-04" db="EMBL/GenBank/DDBJ databases">
        <title>Draft genome resource of the tomato pathogen Pseudocercospora fuligena.</title>
        <authorList>
            <person name="Zaccaron A."/>
        </authorList>
    </citation>
    <scope>NUCLEOTIDE SEQUENCE</scope>
    <source>
        <strain evidence="2">PF001</strain>
    </source>
</reference>
<dbReference type="Pfam" id="PF06985">
    <property type="entry name" value="HET"/>
    <property type="match status" value="1"/>
</dbReference>
<dbReference type="EMBL" id="JABCIY010000245">
    <property type="protein sequence ID" value="KAF7186847.1"/>
    <property type="molecule type" value="Genomic_DNA"/>
</dbReference>
<evidence type="ECO:0000259" key="1">
    <source>
        <dbReference type="Pfam" id="PF06985"/>
    </source>
</evidence>
<comment type="caution">
    <text evidence="2">The sequence shown here is derived from an EMBL/GenBank/DDBJ whole genome shotgun (WGS) entry which is preliminary data.</text>
</comment>
<feature type="domain" description="Heterokaryon incompatibility" evidence="1">
    <location>
        <begin position="57"/>
        <end position="145"/>
    </location>
</feature>
<dbReference type="PANTHER" id="PTHR24148">
    <property type="entry name" value="ANKYRIN REPEAT DOMAIN-CONTAINING PROTEIN 39 HOMOLOG-RELATED"/>
    <property type="match status" value="1"/>
</dbReference>
<organism evidence="2 3">
    <name type="scientific">Pseudocercospora fuligena</name>
    <dbReference type="NCBI Taxonomy" id="685502"/>
    <lineage>
        <taxon>Eukaryota</taxon>
        <taxon>Fungi</taxon>
        <taxon>Dikarya</taxon>
        <taxon>Ascomycota</taxon>
        <taxon>Pezizomycotina</taxon>
        <taxon>Dothideomycetes</taxon>
        <taxon>Dothideomycetidae</taxon>
        <taxon>Mycosphaerellales</taxon>
        <taxon>Mycosphaerellaceae</taxon>
        <taxon>Pseudocercospora</taxon>
    </lineage>
</organism>
<gene>
    <name evidence="2" type="ORF">HII31_11807</name>
</gene>
<evidence type="ECO:0000313" key="2">
    <source>
        <dbReference type="EMBL" id="KAF7186847.1"/>
    </source>
</evidence>
<evidence type="ECO:0000313" key="3">
    <source>
        <dbReference type="Proteomes" id="UP000660729"/>
    </source>
</evidence>
<dbReference type="InterPro" id="IPR010730">
    <property type="entry name" value="HET"/>
</dbReference>
<accession>A0A8H6RAG4</accession>
<sequence length="150" mass="16929">MASSDDQKDAHEHTVYKALEPLKKEIRILHISPSLSDGRIVGFLEIVSLEKDEELAYEALSWCWGPPSSGAERLLNGKVTTISLAARDTLYNLCILHKHFRVWMDAVCINQRDVSERSQQVAIMKDVYSRADRVLIWLGEEDESSATAAE</sequence>
<proteinExistence type="predicted"/>